<evidence type="ECO:0000256" key="1">
    <source>
        <dbReference type="SAM" id="Phobius"/>
    </source>
</evidence>
<feature type="transmembrane region" description="Helical" evidence="1">
    <location>
        <begin position="18"/>
        <end position="38"/>
    </location>
</feature>
<evidence type="ECO:0000313" key="2">
    <source>
        <dbReference type="EMBL" id="ORC32654.1"/>
    </source>
</evidence>
<keyword evidence="3" id="KW-1185">Reference proteome</keyword>
<organism evidence="2 3">
    <name type="scientific">Marispirochaeta aestuarii</name>
    <dbReference type="NCBI Taxonomy" id="1963862"/>
    <lineage>
        <taxon>Bacteria</taxon>
        <taxon>Pseudomonadati</taxon>
        <taxon>Spirochaetota</taxon>
        <taxon>Spirochaetia</taxon>
        <taxon>Spirochaetales</taxon>
        <taxon>Spirochaetaceae</taxon>
        <taxon>Marispirochaeta</taxon>
    </lineage>
</organism>
<name>A0A1Y1RUE7_9SPIO</name>
<dbReference type="STRING" id="1963862.B4O97_15965"/>
<evidence type="ECO:0000313" key="3">
    <source>
        <dbReference type="Proteomes" id="UP000192343"/>
    </source>
</evidence>
<proteinExistence type="predicted"/>
<dbReference type="EMBL" id="MWQY01000021">
    <property type="protein sequence ID" value="ORC32654.1"/>
    <property type="molecule type" value="Genomic_DNA"/>
</dbReference>
<keyword evidence="1" id="KW-1133">Transmembrane helix</keyword>
<gene>
    <name evidence="2" type="ORF">B4O97_15965</name>
</gene>
<dbReference type="AlphaFoldDB" id="A0A1Y1RUE7"/>
<reference evidence="2 3" key="1">
    <citation type="submission" date="2017-03" db="EMBL/GenBank/DDBJ databases">
        <title>Draft Genome sequence of Marispirochaeta sp. strain JC444.</title>
        <authorList>
            <person name="Shivani Y."/>
            <person name="Subhash Y."/>
            <person name="Sasikala C."/>
            <person name="Ramana C."/>
        </authorList>
    </citation>
    <scope>NUCLEOTIDE SEQUENCE [LARGE SCALE GENOMIC DNA]</scope>
    <source>
        <strain evidence="2 3">JC444</strain>
    </source>
</reference>
<protein>
    <submittedName>
        <fullName evidence="2">Uncharacterized protein</fullName>
    </submittedName>
</protein>
<dbReference type="Proteomes" id="UP000192343">
    <property type="component" value="Unassembled WGS sequence"/>
</dbReference>
<keyword evidence="1" id="KW-0472">Membrane</keyword>
<sequence>MEMKSCKPGGFYNFPDGLLRYLLFFFALIYLSGCKLPLEDFFGEMGALPVHLERDSFMLAWEAEEPRIPDLPSSIEHFNIYYRNPDQEKWNYIKSTSGFKLCITLSAVELGGYGTYELGVSEVLNNGRELDIHSSTDFSAKPAGGWYLVLTQPKE</sequence>
<keyword evidence="1" id="KW-0812">Transmembrane</keyword>
<accession>A0A1Y1RUE7</accession>
<comment type="caution">
    <text evidence="2">The sequence shown here is derived from an EMBL/GenBank/DDBJ whole genome shotgun (WGS) entry which is preliminary data.</text>
</comment>